<name>A0A7R9E1Z7_9NEOP</name>
<evidence type="ECO:0000313" key="1">
    <source>
        <dbReference type="EMBL" id="CAD7424645.1"/>
    </source>
</evidence>
<dbReference type="AlphaFoldDB" id="A0A7R9E1Z7"/>
<accession>A0A7R9E1Z7</accession>
<protein>
    <submittedName>
        <fullName evidence="1">Uncharacterized protein</fullName>
    </submittedName>
</protein>
<proteinExistence type="predicted"/>
<gene>
    <name evidence="1" type="ORF">TMSB3V08_LOCUS1582</name>
</gene>
<organism evidence="1">
    <name type="scientific">Timema monikensis</name>
    <dbReference type="NCBI Taxonomy" id="170555"/>
    <lineage>
        <taxon>Eukaryota</taxon>
        <taxon>Metazoa</taxon>
        <taxon>Ecdysozoa</taxon>
        <taxon>Arthropoda</taxon>
        <taxon>Hexapoda</taxon>
        <taxon>Insecta</taxon>
        <taxon>Pterygota</taxon>
        <taxon>Neoptera</taxon>
        <taxon>Polyneoptera</taxon>
        <taxon>Phasmatodea</taxon>
        <taxon>Timematodea</taxon>
        <taxon>Timematoidea</taxon>
        <taxon>Timematidae</taxon>
        <taxon>Timema</taxon>
    </lineage>
</organism>
<sequence length="266" mass="28768">MGRGAARPSNQLTMDVAPSVLHCGRCRGVTQSDVRRRIVSGRDASRLRPLDKQGSVRPFRKKPPPVDLTEIRISISPSLAVELNTTSALANYATGAGIGKVELDEVNPHLRGGRVENHLGKTTPAHSTEIRTSIYPSSAVELNTTSALANYATEVVTVGRGEKKFGDKCVEDQDDGGARGEEVRRQVRGGPGVHLSPTYCKCDVLFLFVVTVGRGEKKFGDKCVEDQECGFDGSICDKGKGMCQCLPELQATNHLDKCGKNFDLKQ</sequence>
<dbReference type="EMBL" id="OB792818">
    <property type="protein sequence ID" value="CAD7424645.1"/>
    <property type="molecule type" value="Genomic_DNA"/>
</dbReference>
<reference evidence="1" key="1">
    <citation type="submission" date="2020-11" db="EMBL/GenBank/DDBJ databases">
        <authorList>
            <person name="Tran Van P."/>
        </authorList>
    </citation>
    <scope>NUCLEOTIDE SEQUENCE</scope>
</reference>